<accession>A0ABV2LZJ6</accession>
<comment type="caution">
    <text evidence="3">The sequence shown here is derived from an EMBL/GenBank/DDBJ whole genome shotgun (WGS) entry which is preliminary data.</text>
</comment>
<evidence type="ECO:0000259" key="2">
    <source>
        <dbReference type="Pfam" id="PF16472"/>
    </source>
</evidence>
<dbReference type="RefSeq" id="WP_257464113.1">
    <property type="nucleotide sequence ID" value="NZ_JANJZT010000004.1"/>
</dbReference>
<keyword evidence="1" id="KW-0732">Signal</keyword>
<evidence type="ECO:0000313" key="4">
    <source>
        <dbReference type="Proteomes" id="UP001549106"/>
    </source>
</evidence>
<dbReference type="EMBL" id="JBEPMJ010000004">
    <property type="protein sequence ID" value="MET3749630.1"/>
    <property type="molecule type" value="Genomic_DNA"/>
</dbReference>
<proteinExistence type="predicted"/>
<dbReference type="PROSITE" id="PS51257">
    <property type="entry name" value="PROKAR_LIPOPROTEIN"/>
    <property type="match status" value="1"/>
</dbReference>
<keyword evidence="4" id="KW-1185">Reference proteome</keyword>
<dbReference type="InterPro" id="IPR032485">
    <property type="entry name" value="LRP1-like_beta_prop"/>
</dbReference>
<organism evidence="3 4">
    <name type="scientific">Blautia caecimuris</name>
    <dbReference type="NCBI Taxonomy" id="1796615"/>
    <lineage>
        <taxon>Bacteria</taxon>
        <taxon>Bacillati</taxon>
        <taxon>Bacillota</taxon>
        <taxon>Clostridia</taxon>
        <taxon>Lachnospirales</taxon>
        <taxon>Lachnospiraceae</taxon>
        <taxon>Blautia</taxon>
    </lineage>
</organism>
<dbReference type="Proteomes" id="UP001549106">
    <property type="component" value="Unassembled WGS sequence"/>
</dbReference>
<gene>
    <name evidence="3" type="ORF">ABID24_000864</name>
</gene>
<name>A0ABV2LZJ6_9FIRM</name>
<evidence type="ECO:0000256" key="1">
    <source>
        <dbReference type="SAM" id="SignalP"/>
    </source>
</evidence>
<feature type="domain" description="Prolow-density lipoprotein receptor-related protein 1-like beta-propeller" evidence="2">
    <location>
        <begin position="41"/>
        <end position="269"/>
    </location>
</feature>
<sequence>MKKMKKLCAVGLAALCLAGSMSCFTMAEASENVQEQAQDQMLYSSRMWESNGHIYTVYNVDAEGYTSLSGNYMDAIAVYEGKVYWRKNNGEENEPAEIIRMEPDGSGQEVLAENAHPSSLLCIDEGFIYYTASDEKGEQKSRRINLDTGENQEAPPYRFRAGNENFWFSTSLEDGIWYCSEPGYKNIRSMSGVNGLRLGALDHKLYYMVQGEDSLYTTCSFDVETGETEILLRNQQAKSIVSGTGLYYKQESNGYTTLYRKDLRTGEETSYDLGEFHLYMGGGFYELGDKICLMRFRPELMPDNTELWELDTQTGEKRLIGQWYNSNAVNAAKEP</sequence>
<feature type="signal peptide" evidence="1">
    <location>
        <begin position="1"/>
        <end position="29"/>
    </location>
</feature>
<protein>
    <recommendedName>
        <fullName evidence="2">Prolow-density lipoprotein receptor-related protein 1-like beta-propeller domain-containing protein</fullName>
    </recommendedName>
</protein>
<feature type="chain" id="PRO_5045099864" description="Prolow-density lipoprotein receptor-related protein 1-like beta-propeller domain-containing protein" evidence="1">
    <location>
        <begin position="30"/>
        <end position="335"/>
    </location>
</feature>
<dbReference type="SUPFAM" id="SSF82171">
    <property type="entry name" value="DPP6 N-terminal domain-like"/>
    <property type="match status" value="1"/>
</dbReference>
<dbReference type="Pfam" id="PF16472">
    <property type="entry name" value="DUF5050"/>
    <property type="match status" value="1"/>
</dbReference>
<evidence type="ECO:0000313" key="3">
    <source>
        <dbReference type="EMBL" id="MET3749630.1"/>
    </source>
</evidence>
<reference evidence="3 4" key="1">
    <citation type="submission" date="2024-06" db="EMBL/GenBank/DDBJ databases">
        <title>Genomic Encyclopedia of Type Strains, Phase IV (KMG-IV): sequencing the most valuable type-strain genomes for metagenomic binning, comparative biology and taxonomic classification.</title>
        <authorList>
            <person name="Goeker M."/>
        </authorList>
    </citation>
    <scope>NUCLEOTIDE SEQUENCE [LARGE SCALE GENOMIC DNA]</scope>
    <source>
        <strain evidence="3 4">DSM 29492</strain>
    </source>
</reference>